<proteinExistence type="predicted"/>
<evidence type="ECO:0000313" key="2">
    <source>
        <dbReference type="Proteomes" id="UP001631969"/>
    </source>
</evidence>
<protein>
    <submittedName>
        <fullName evidence="1">DUF5680 domain-containing protein</fullName>
    </submittedName>
</protein>
<reference evidence="1" key="1">
    <citation type="submission" date="2024-12" db="EMBL/GenBank/DDBJ databases">
        <authorList>
            <person name="Wu N."/>
        </authorList>
    </citation>
    <scope>NUCLEOTIDE SEQUENCE</scope>
    <source>
        <strain evidence="1">P15</strain>
    </source>
</reference>
<sequence length="159" mass="18184">MLLEKEALVRFLVEAKRHTYAAQGDEASVPPVLTGSKQLEYANGDWRYRDIYFGMDFFAGQEVVELAGRPVWTMVYSGGVNMSPASRERTAAVYRFLREALLQVNAHQLYRGPERWREGDWEYRSTSEGRLESFRGSESILLDGESVYELQYSGGLLLD</sequence>
<comment type="caution">
    <text evidence="1">The sequence shown here is derived from an EMBL/GenBank/DDBJ whole genome shotgun (WGS) entry which is preliminary data.</text>
</comment>
<gene>
    <name evidence="1" type="ORF">ACI1P1_25895</name>
</gene>
<evidence type="ECO:0000313" key="1">
    <source>
        <dbReference type="EMBL" id="MFM9331737.1"/>
    </source>
</evidence>
<organism evidence="1 2">
    <name type="scientific">Paenibacillus mesotrionivorans</name>
    <dbReference type="NCBI Taxonomy" id="3160968"/>
    <lineage>
        <taxon>Bacteria</taxon>
        <taxon>Bacillati</taxon>
        <taxon>Bacillota</taxon>
        <taxon>Bacilli</taxon>
        <taxon>Bacillales</taxon>
        <taxon>Paenibacillaceae</taxon>
        <taxon>Paenibacillus</taxon>
    </lineage>
</organism>
<keyword evidence="2" id="KW-1185">Reference proteome</keyword>
<name>A0ACC7PBJ4_9BACL</name>
<dbReference type="Proteomes" id="UP001631969">
    <property type="component" value="Unassembled WGS sequence"/>
</dbReference>
<dbReference type="EMBL" id="JBJURJ010000021">
    <property type="protein sequence ID" value="MFM9331737.1"/>
    <property type="molecule type" value="Genomic_DNA"/>
</dbReference>
<accession>A0ACC7PBJ4</accession>